<feature type="repeat" description="TPR" evidence="5">
    <location>
        <begin position="111"/>
        <end position="144"/>
    </location>
</feature>
<keyword evidence="4 5" id="KW-0802">TPR repeat</keyword>
<dbReference type="GO" id="GO:0051879">
    <property type="term" value="F:Hsp90 protein binding"/>
    <property type="evidence" value="ECO:0007669"/>
    <property type="project" value="TreeGrafter"/>
</dbReference>
<dbReference type="InterPro" id="IPR011990">
    <property type="entry name" value="TPR-like_helical_dom_sf"/>
</dbReference>
<dbReference type="PROSITE" id="PS50293">
    <property type="entry name" value="TPR_REGION"/>
    <property type="match status" value="1"/>
</dbReference>
<evidence type="ECO:0000256" key="1">
    <source>
        <dbReference type="ARBA" id="ARBA00004496"/>
    </source>
</evidence>
<feature type="repeat" description="TPR" evidence="5">
    <location>
        <begin position="77"/>
        <end position="110"/>
    </location>
</feature>
<accession>A0AAW2DUS5</accession>
<feature type="repeat" description="TPR" evidence="5">
    <location>
        <begin position="43"/>
        <end position="76"/>
    </location>
</feature>
<evidence type="ECO:0000256" key="4">
    <source>
        <dbReference type="ARBA" id="ARBA00022803"/>
    </source>
</evidence>
<evidence type="ECO:0000256" key="5">
    <source>
        <dbReference type="PROSITE-ProRule" id="PRU00339"/>
    </source>
</evidence>
<dbReference type="SMART" id="SM00028">
    <property type="entry name" value="TPR"/>
    <property type="match status" value="3"/>
</dbReference>
<dbReference type="InterPro" id="IPR019734">
    <property type="entry name" value="TPR_rpt"/>
</dbReference>
<dbReference type="Pfam" id="PF07719">
    <property type="entry name" value="TPR_2"/>
    <property type="match status" value="1"/>
</dbReference>
<evidence type="ECO:0000313" key="7">
    <source>
        <dbReference type="Proteomes" id="UP001459277"/>
    </source>
</evidence>
<gene>
    <name evidence="6" type="ORF">SO802_000124</name>
</gene>
<dbReference type="AlphaFoldDB" id="A0AAW2DUS5"/>
<evidence type="ECO:0000313" key="6">
    <source>
        <dbReference type="EMBL" id="KAL0013055.1"/>
    </source>
</evidence>
<dbReference type="Proteomes" id="UP001459277">
    <property type="component" value="Unassembled WGS sequence"/>
</dbReference>
<evidence type="ECO:0000256" key="2">
    <source>
        <dbReference type="ARBA" id="ARBA00022490"/>
    </source>
</evidence>
<evidence type="ECO:0000256" key="3">
    <source>
        <dbReference type="ARBA" id="ARBA00022737"/>
    </source>
</evidence>
<keyword evidence="3" id="KW-0677">Repeat</keyword>
<organism evidence="6 7">
    <name type="scientific">Lithocarpus litseifolius</name>
    <dbReference type="NCBI Taxonomy" id="425828"/>
    <lineage>
        <taxon>Eukaryota</taxon>
        <taxon>Viridiplantae</taxon>
        <taxon>Streptophyta</taxon>
        <taxon>Embryophyta</taxon>
        <taxon>Tracheophyta</taxon>
        <taxon>Spermatophyta</taxon>
        <taxon>Magnoliopsida</taxon>
        <taxon>eudicotyledons</taxon>
        <taxon>Gunneridae</taxon>
        <taxon>Pentapetalae</taxon>
        <taxon>rosids</taxon>
        <taxon>fabids</taxon>
        <taxon>Fagales</taxon>
        <taxon>Fagaceae</taxon>
        <taxon>Lithocarpus</taxon>
    </lineage>
</organism>
<dbReference type="PANTHER" id="PTHR22904">
    <property type="entry name" value="TPR REPEAT CONTAINING PROTEIN"/>
    <property type="match status" value="1"/>
</dbReference>
<dbReference type="FunFam" id="1.25.40.10:FF:000020">
    <property type="entry name" value="Stress-induced phosphoprotein 1"/>
    <property type="match status" value="1"/>
</dbReference>
<keyword evidence="7" id="KW-1185">Reference proteome</keyword>
<reference evidence="6 7" key="1">
    <citation type="submission" date="2024-01" db="EMBL/GenBank/DDBJ databases">
        <title>A telomere-to-telomere, gap-free genome of sweet tea (Lithocarpus litseifolius).</title>
        <authorList>
            <person name="Zhou J."/>
        </authorList>
    </citation>
    <scope>NUCLEOTIDE SEQUENCE [LARGE SCALE GENOMIC DNA]</scope>
    <source>
        <strain evidence="6">Zhou-2022a</strain>
        <tissue evidence="6">Leaf</tissue>
    </source>
</reference>
<dbReference type="PANTHER" id="PTHR22904:SF533">
    <property type="entry name" value="HSP70-HSP90 ORGANIZING PROTEIN 3"/>
    <property type="match status" value="1"/>
</dbReference>
<protein>
    <submittedName>
        <fullName evidence="6">Uncharacterized protein</fullName>
    </submittedName>
</protein>
<comment type="subcellular location">
    <subcellularLocation>
        <location evidence="1">Cytoplasm</location>
    </subcellularLocation>
</comment>
<dbReference type="Pfam" id="PF00515">
    <property type="entry name" value="TPR_1"/>
    <property type="match status" value="1"/>
</dbReference>
<dbReference type="InterPro" id="IPR013105">
    <property type="entry name" value="TPR_2"/>
</dbReference>
<name>A0AAW2DUS5_9ROSI</name>
<dbReference type="GO" id="GO:0005737">
    <property type="term" value="C:cytoplasm"/>
    <property type="evidence" value="ECO:0007669"/>
    <property type="project" value="UniProtKB-SubCell"/>
</dbReference>
<dbReference type="SUPFAM" id="SSF48452">
    <property type="entry name" value="TPR-like"/>
    <property type="match status" value="1"/>
</dbReference>
<sequence>MRIYQVTAEEAEVISYFLFSGIHAKANKPHSFRGTQIQSHALAEQAKANAYAAFSAGDFSTAVRHFSKAMSVGPSNYLLYSNRSAAYARLHQYSEALADAEKAVKLKPDWSRGYYRLGAAHLGLGQIDEAVTAYKKGLEFDPCDEGLKAGLVNCERSSDKEKKYDLNDGYKWR</sequence>
<keyword evidence="2" id="KW-0963">Cytoplasm</keyword>
<comment type="caution">
    <text evidence="6">The sequence shown here is derived from an EMBL/GenBank/DDBJ whole genome shotgun (WGS) entry which is preliminary data.</text>
</comment>
<dbReference type="PROSITE" id="PS50005">
    <property type="entry name" value="TPR"/>
    <property type="match status" value="3"/>
</dbReference>
<proteinExistence type="predicted"/>
<dbReference type="Gene3D" id="1.25.40.10">
    <property type="entry name" value="Tetratricopeptide repeat domain"/>
    <property type="match status" value="1"/>
</dbReference>
<dbReference type="EMBL" id="JAZDWU010000001">
    <property type="protein sequence ID" value="KAL0013055.1"/>
    <property type="molecule type" value="Genomic_DNA"/>
</dbReference>